<dbReference type="SUPFAM" id="SSF48371">
    <property type="entry name" value="ARM repeat"/>
    <property type="match status" value="1"/>
</dbReference>
<dbReference type="Gene3D" id="1.25.10.10">
    <property type="entry name" value="Leucine-rich Repeat Variant"/>
    <property type="match status" value="1"/>
</dbReference>
<dbReference type="GO" id="GO:0005737">
    <property type="term" value="C:cytoplasm"/>
    <property type="evidence" value="ECO:0007669"/>
    <property type="project" value="TreeGrafter"/>
</dbReference>
<accession>A0A553PD23</accession>
<comment type="caution">
    <text evidence="6">The sequence shown here is derived from an EMBL/GenBank/DDBJ whole genome shotgun (WGS) entry which is preliminary data.</text>
</comment>
<gene>
    <name evidence="6" type="ORF">TCAL_04524</name>
</gene>
<dbReference type="GO" id="GO:0010506">
    <property type="term" value="P:regulation of autophagy"/>
    <property type="evidence" value="ECO:0007669"/>
    <property type="project" value="TreeGrafter"/>
</dbReference>
<dbReference type="Pfam" id="PF14538">
    <property type="entry name" value="Raptor_N"/>
    <property type="match status" value="1"/>
</dbReference>
<dbReference type="InterPro" id="IPR011989">
    <property type="entry name" value="ARM-like"/>
</dbReference>
<dbReference type="Pfam" id="PF00400">
    <property type="entry name" value="WD40"/>
    <property type="match status" value="2"/>
</dbReference>
<reference evidence="6 7" key="1">
    <citation type="journal article" date="2018" name="Nat. Ecol. Evol.">
        <title>Genomic signatures of mitonuclear coevolution across populations of Tigriopus californicus.</title>
        <authorList>
            <person name="Barreto F.S."/>
            <person name="Watson E.T."/>
            <person name="Lima T.G."/>
            <person name="Willett C.S."/>
            <person name="Edmands S."/>
            <person name="Li W."/>
            <person name="Burton R.S."/>
        </authorList>
    </citation>
    <scope>NUCLEOTIDE SEQUENCE [LARGE SCALE GENOMIC DNA]</scope>
    <source>
        <strain evidence="6 7">San Diego</strain>
    </source>
</reference>
<dbReference type="SMART" id="SM00320">
    <property type="entry name" value="WD40"/>
    <property type="match status" value="5"/>
</dbReference>
<dbReference type="FunFam" id="1.25.10.10:FF:000276">
    <property type="entry name" value="Regulatory-associated protein of mTOR isoform 1"/>
    <property type="match status" value="1"/>
</dbReference>
<dbReference type="OrthoDB" id="10262360at2759"/>
<dbReference type="InterPro" id="IPR004083">
    <property type="entry name" value="Raptor"/>
</dbReference>
<name>A0A553PD23_TIGCA</name>
<protein>
    <recommendedName>
        <fullName evidence="5">Raptor N-terminal CASPase-like domain-containing protein</fullName>
    </recommendedName>
</protein>
<dbReference type="GO" id="GO:0030674">
    <property type="term" value="F:protein-macromolecule adaptor activity"/>
    <property type="evidence" value="ECO:0007669"/>
    <property type="project" value="TreeGrafter"/>
</dbReference>
<dbReference type="GO" id="GO:0009267">
    <property type="term" value="P:cellular response to starvation"/>
    <property type="evidence" value="ECO:0007669"/>
    <property type="project" value="TreeGrafter"/>
</dbReference>
<feature type="compositionally biased region" description="Polar residues" evidence="4">
    <location>
        <begin position="975"/>
        <end position="985"/>
    </location>
</feature>
<dbReference type="PRINTS" id="PR01547">
    <property type="entry name" value="YEAST176DUF"/>
</dbReference>
<dbReference type="GO" id="GO:0031931">
    <property type="term" value="C:TORC1 complex"/>
    <property type="evidence" value="ECO:0007669"/>
    <property type="project" value="InterPro"/>
</dbReference>
<dbReference type="EMBL" id="VCGU01000005">
    <property type="protein sequence ID" value="TRY75564.1"/>
    <property type="molecule type" value="Genomic_DNA"/>
</dbReference>
<proteinExistence type="inferred from homology"/>
<dbReference type="PANTHER" id="PTHR12848:SF16">
    <property type="entry name" value="REGULATORY-ASSOCIATED PROTEIN OF MTOR"/>
    <property type="match status" value="1"/>
</dbReference>
<evidence type="ECO:0000259" key="5">
    <source>
        <dbReference type="SMART" id="SM01302"/>
    </source>
</evidence>
<comment type="similarity">
    <text evidence="1">Belongs to the WD repeat RAPTOR family.</text>
</comment>
<evidence type="ECO:0000256" key="3">
    <source>
        <dbReference type="ARBA" id="ARBA00022737"/>
    </source>
</evidence>
<feature type="compositionally biased region" description="Low complexity" evidence="4">
    <location>
        <begin position="1"/>
        <end position="16"/>
    </location>
</feature>
<feature type="region of interest" description="Disordered" evidence="4">
    <location>
        <begin position="758"/>
        <end position="784"/>
    </location>
</feature>
<dbReference type="GO" id="GO:0071230">
    <property type="term" value="P:cellular response to amino acid stimulus"/>
    <property type="evidence" value="ECO:0007669"/>
    <property type="project" value="TreeGrafter"/>
</dbReference>
<dbReference type="SMART" id="SM01302">
    <property type="entry name" value="Raptor_N"/>
    <property type="match status" value="1"/>
</dbReference>
<evidence type="ECO:0000256" key="1">
    <source>
        <dbReference type="ARBA" id="ARBA00009257"/>
    </source>
</evidence>
<keyword evidence="7" id="KW-1185">Reference proteome</keyword>
<dbReference type="InterPro" id="IPR001680">
    <property type="entry name" value="WD40_rpt"/>
</dbReference>
<dbReference type="SUPFAM" id="SSF50978">
    <property type="entry name" value="WD40 repeat-like"/>
    <property type="match status" value="1"/>
</dbReference>
<evidence type="ECO:0000256" key="4">
    <source>
        <dbReference type="SAM" id="MobiDB-lite"/>
    </source>
</evidence>
<evidence type="ECO:0000313" key="6">
    <source>
        <dbReference type="EMBL" id="TRY75564.1"/>
    </source>
</evidence>
<evidence type="ECO:0000256" key="2">
    <source>
        <dbReference type="ARBA" id="ARBA00022574"/>
    </source>
</evidence>
<dbReference type="InterPro" id="IPR015943">
    <property type="entry name" value="WD40/YVTN_repeat-like_dom_sf"/>
</dbReference>
<dbReference type="InterPro" id="IPR000357">
    <property type="entry name" value="HEAT"/>
</dbReference>
<feature type="region of interest" description="Disordered" evidence="4">
    <location>
        <begin position="1"/>
        <end position="20"/>
    </location>
</feature>
<evidence type="ECO:0000313" key="7">
    <source>
        <dbReference type="Proteomes" id="UP000318571"/>
    </source>
</evidence>
<keyword evidence="2" id="KW-0853">WD repeat</keyword>
<dbReference type="Proteomes" id="UP000318571">
    <property type="component" value="Chromosome 2"/>
</dbReference>
<keyword evidence="3" id="KW-0677">Repeat</keyword>
<dbReference type="InterPro" id="IPR029347">
    <property type="entry name" value="Raptor_N"/>
</dbReference>
<dbReference type="Pfam" id="PF02985">
    <property type="entry name" value="HEAT"/>
    <property type="match status" value="1"/>
</dbReference>
<sequence>MSTRAEAGTADGGAEASPGARSRWFDPLWLARSPSGVMFNGPGGAEGDAATLGLSDGLNRLILAPEEGVEVREETSTSAHLDAAGDDRSMALAFNERRHVEAIVGGAAETQSWRMRERMKTVSVALVICLNVGVDPPDVTKTQPCARMECWVDPQTMNPQRAIDTIGSNLQKQYERWQPRARYRQSLDPPLEEVRRLAMSLRRNAHEERVLFHYNGHGVPKPTANGEIWVFNRNYTQYIPLSLYDLQTWMGSPSIFVYDCSNAGIIVQSFEQFAEQHEREYLEQVNSQGVSAKDLATPISQKNCIQLAACAANQILPMNPELPADLFTSCLTTPIKMGLRWFVMQRHGKLAPEVTIEMIDRIPGQLMDRRTMLGELNWIFTAITDTIAWNTLPRDVFQKLFRQDLLVASLFRNFLLAERIMRSYDCTPVSQPALPHTHQHAMWKAWDLAVDMCLAQLTDILEKGVPYKSSTFFEEQLTSFEVWLMHGREQRPPPEQLPIVLQVLLSQAHRLRALDLLGRFLDLGPWAVNLALSVGIFPYVLKLLQSSARELRPLLVSIWAKILAVDHSCQADLIRDSSHNYFISVLQDDCMMPTHRTWAAFILATIVHNFEQGQKEAEKTNLIAICLEHLDDEDVILRQWLAIALGRVWDKYETARWRGARDNAPEKLYELLKDPVPEVRAAAVFALGTFINSCEKRTEHANTLDHAIAQHVFNVVHDDGSPLVRKELVVAMSYVVNVFEANFVTVCRVAFGEQAQIQQQQQHHHHHQQQQQQQMSPSGPYQPKAALSSANLHVLGGSGSGGMRRVGSRDGLMRISPSVSTPALDAIESPIHRSGSASLLLSSGSLSSLSIGGVYSKIWNGFNQMANDPDPDVASMAESVLVYLKVKARDKERQAPRISCILETASVPSSPVKPSFMLGTSPPSSQMNRSMPPPERRSSESQQHQSLPPTTPKGNTSRGETPIRGSESPPRGTKSHNPSPNTSLNARDLKRPELETEFLAWSSTYFTKPLMESECQDEDGDPESSLHWVREWLYNRNVEVRSESERQRETLKTGMCKLDEPVVDFRTNFPPNLIYFHPYNAQLAVAGQRHIQMQDLMTNTSLCPIEIRDKRYHRSIFTTIAYINAHEHALLLAGTDDGSLRVFKDIDDGRGVRLVTSWRALREVGAGTAQSRVRNPSKFCMSWEQKERVIAVSGGMSPIVRLWDAHRELQIRDFDTCTNAQTTCLNYDPRNPHLLSGGFTDGSVRMFDTRASNALVIGFKEHSRKIMDCQIHDEGGFIGHLVAGSEDGQIRILDPRKTNDAALARSISLGHSIQALTIHKRAPIVAAWTSTSHVLVESILPNQGLALNTIKCSDSLLGHRLRQSIGCLTFHPHLLQLAVGPSDGAVRIFKLRRSV</sequence>
<feature type="region of interest" description="Disordered" evidence="4">
    <location>
        <begin position="910"/>
        <end position="991"/>
    </location>
</feature>
<dbReference type="PANTHER" id="PTHR12848">
    <property type="entry name" value="REGULATORY-ASSOCIATED PROTEIN OF MTOR"/>
    <property type="match status" value="1"/>
</dbReference>
<dbReference type="GO" id="GO:0030307">
    <property type="term" value="P:positive regulation of cell growth"/>
    <property type="evidence" value="ECO:0007669"/>
    <property type="project" value="TreeGrafter"/>
</dbReference>
<dbReference type="InterPro" id="IPR016024">
    <property type="entry name" value="ARM-type_fold"/>
</dbReference>
<dbReference type="Gene3D" id="2.130.10.10">
    <property type="entry name" value="YVTN repeat-like/Quinoprotein amine dehydrogenase"/>
    <property type="match status" value="1"/>
</dbReference>
<dbReference type="InterPro" id="IPR036322">
    <property type="entry name" value="WD40_repeat_dom_sf"/>
</dbReference>
<dbReference type="STRING" id="6832.A0A553PD23"/>
<organism evidence="6 7">
    <name type="scientific">Tigriopus californicus</name>
    <name type="common">Marine copepod</name>
    <dbReference type="NCBI Taxonomy" id="6832"/>
    <lineage>
        <taxon>Eukaryota</taxon>
        <taxon>Metazoa</taxon>
        <taxon>Ecdysozoa</taxon>
        <taxon>Arthropoda</taxon>
        <taxon>Crustacea</taxon>
        <taxon>Multicrustacea</taxon>
        <taxon>Hexanauplia</taxon>
        <taxon>Copepoda</taxon>
        <taxon>Harpacticoida</taxon>
        <taxon>Harpacticidae</taxon>
        <taxon>Tigriopus</taxon>
    </lineage>
</organism>
<dbReference type="GO" id="GO:0038202">
    <property type="term" value="P:TORC1 signaling"/>
    <property type="evidence" value="ECO:0007669"/>
    <property type="project" value="TreeGrafter"/>
</dbReference>
<feature type="domain" description="Raptor N-terminal CASPase-like" evidence="5">
    <location>
        <begin position="118"/>
        <end position="271"/>
    </location>
</feature>